<dbReference type="Proteomes" id="UP001380186">
    <property type="component" value="Chromosome"/>
</dbReference>
<evidence type="ECO:0008006" key="3">
    <source>
        <dbReference type="Google" id="ProtNLM"/>
    </source>
</evidence>
<protein>
    <recommendedName>
        <fullName evidence="3">RHS repeat-associated core domain-containing protein</fullName>
    </recommendedName>
</protein>
<accession>A0ABN7CAP0</accession>
<proteinExistence type="predicted"/>
<gene>
    <name evidence="1" type="ORF">CRDW_08320</name>
</gene>
<dbReference type="RefSeq" id="WP_338614367.1">
    <property type="nucleotide sequence ID" value="NZ_AP029022.1"/>
</dbReference>
<name>A0ABN7CAP0_9FLAO</name>
<sequence length="128" mass="14356">MVKHYHQVDNNPEELLAENTYNDLSQLVNKKVGSTSGSAPLQSIDYDYNIRGWMTKINKNQMAATDLGGKLFSYKIKYTSRDGIENPNTAQFSGKNVVPKYNGNITEVNWKAVESLGASPSLTPKRYH</sequence>
<dbReference type="EMBL" id="AP029022">
    <property type="protein sequence ID" value="BEV03458.1"/>
    <property type="molecule type" value="Genomic_DNA"/>
</dbReference>
<evidence type="ECO:0000313" key="2">
    <source>
        <dbReference type="Proteomes" id="UP001380186"/>
    </source>
</evidence>
<organism evidence="1 2">
    <name type="scientific">Chryseobacterium gambrini</name>
    <dbReference type="NCBI Taxonomy" id="373672"/>
    <lineage>
        <taxon>Bacteria</taxon>
        <taxon>Pseudomonadati</taxon>
        <taxon>Bacteroidota</taxon>
        <taxon>Flavobacteriia</taxon>
        <taxon>Flavobacteriales</taxon>
        <taxon>Weeksellaceae</taxon>
        <taxon>Chryseobacterium group</taxon>
        <taxon>Chryseobacterium</taxon>
    </lineage>
</organism>
<keyword evidence="2" id="KW-1185">Reference proteome</keyword>
<evidence type="ECO:0000313" key="1">
    <source>
        <dbReference type="EMBL" id="BEV03458.1"/>
    </source>
</evidence>
<reference evidence="1 2" key="1">
    <citation type="journal article" date="2020" name="Microbes Environ.">
        <title>Synthetic bacterial community of duckweed: a simple and stable system to study plant-microbe interactions.</title>
        <authorList>
            <person name="Ishizawa H."/>
            <person name="Tada M."/>
            <person name="Kuroda M."/>
            <person name="Inoue D."/>
            <person name="Futamata H."/>
            <person name="Ike M."/>
        </authorList>
    </citation>
    <scope>NUCLEOTIDE SEQUENCE [LARGE SCALE GENOMIC DNA]</scope>
    <source>
        <strain evidence="1 2">DW100</strain>
    </source>
</reference>